<proteinExistence type="inferred from homology"/>
<dbReference type="GO" id="GO:0009424">
    <property type="term" value="C:bacterial-type flagellum hook"/>
    <property type="evidence" value="ECO:0007669"/>
    <property type="project" value="InterPro"/>
</dbReference>
<evidence type="ECO:0000256" key="2">
    <source>
        <dbReference type="ARBA" id="ARBA00004613"/>
    </source>
</evidence>
<accession>Q1N2Z5</accession>
<evidence type="ECO:0000256" key="1">
    <source>
        <dbReference type="ARBA" id="ARBA00004365"/>
    </source>
</evidence>
<dbReference type="Proteomes" id="UP000004263">
    <property type="component" value="Unassembled WGS sequence"/>
</dbReference>
<feature type="domain" description="Flagellar hook-associated protein FlgK helical" evidence="9">
    <location>
        <begin position="93"/>
        <end position="326"/>
    </location>
</feature>
<reference evidence="10 11" key="1">
    <citation type="submission" date="2006-03" db="EMBL/GenBank/DDBJ databases">
        <authorList>
            <person name="Pinhassi J."/>
            <person name="Pedros-Alio C."/>
            <person name="Ferriera S."/>
            <person name="Johnson J."/>
            <person name="Kravitz S."/>
            <person name="Halpern A."/>
            <person name="Remington K."/>
            <person name="Beeson K."/>
            <person name="Tran B."/>
            <person name="Rogers Y.-H."/>
            <person name="Friedman R."/>
            <person name="Venter J.C."/>
        </authorList>
    </citation>
    <scope>NUCLEOTIDE SEQUENCE [LARGE SCALE GENOMIC DNA]</scope>
    <source>
        <strain evidence="10 11">RED65</strain>
    </source>
</reference>
<dbReference type="PANTHER" id="PTHR30033">
    <property type="entry name" value="FLAGELLAR HOOK-ASSOCIATED PROTEIN 1"/>
    <property type="match status" value="1"/>
</dbReference>
<name>Q1N2Z5_9GAMM</name>
<evidence type="ECO:0000259" key="7">
    <source>
        <dbReference type="Pfam" id="PF00460"/>
    </source>
</evidence>
<evidence type="ECO:0000259" key="9">
    <source>
        <dbReference type="Pfam" id="PF22638"/>
    </source>
</evidence>
<dbReference type="InterPro" id="IPR049119">
    <property type="entry name" value="FlgK_D2-like"/>
</dbReference>
<evidence type="ECO:0000313" key="11">
    <source>
        <dbReference type="Proteomes" id="UP000004263"/>
    </source>
</evidence>
<dbReference type="AlphaFoldDB" id="Q1N2Z5"/>
<sequence length="991" mass="107928">MAGILEIGISGLRVHQTALTVTGNNIANVDTEGYSRQDASIVSQNPQFQGGVWIGGGARVDDVRRIYDEFLVGQLQKDTSTFNYFDTLSTNAEQIDKLLADPGTGIQPGIENMFGAFQAAIDDPSSLPARQVVLSESQGLVDRFASIDDRLRDSNNILNGQMGTLATQLNTLAESISELNTQIQFATASAQGNYPNELLDKRDLAIKEISELVSVTVATQDNDSVNIFIGNGQPLVVGKDVNRVSVAPGQQDPSRNALYFERDGVVQNITNEVEGGKLGGLLAYRREVLDPVISQIGRAAIALQFNMNEQHALGIDIDGQRGGLFFNDVNDPLLASSRVIGDADNEMPDDRDIKVNITDPNELTDSDYKIEFVGPNDYTFRVTRVKDGEEMLTTALSTEFPETFNIDGFDISFEAGSFKAGDQFYLTPTRNGAKDLDLDIQVPQQLALATAVMTDFDVGNQGQAEISPGEVYDMDTDSFEVPGELTPPLVIKFTSDTTYDVLDNTDPANPIPLFPPIMNQTYVPGVKNDLLPLNENKTAVTSIGGYVPPDFFYQDYTEAFKTPGNGLFPARITLSDPDPVTGNMKDRGLLTIPANTPANEIASILSDQRGVSASARTTIELTNFTDDPVGFLEQKLFLNGVELTDSLPPTQIKYDESYPDEVPNPIDANFLADRINANFDFQEQGIVARSDGSKLTIIALNGEDLSIEFQGDNGDSIDVGNGQDTYLTPTGQAFSEPLSKYEGFDFTEGGPYTFEFDVPGQGTFNIELNEEYTTGPDLIKGIEDKINDTLFSYNGELQVDIDEKGNILFQNRLEISPKGVNGSAKLTMGGQVKVELDEGIEFRTQPPGSNLFEENPEQKPTYFGYELSMDGVPKEGDAFYVDFNDDAVTDNRNGVLLGGIQKKEIIEGDMTFSESYGKTVEEVGSITARAQINTESSKVLLQNSEDNVSAVSGVNLDEEAGKLIQYELGYNASAQVISVARDLFSTLIGIF</sequence>
<gene>
    <name evidence="10" type="ORF">RED65_06503</name>
</gene>
<evidence type="ECO:0000259" key="8">
    <source>
        <dbReference type="Pfam" id="PF21158"/>
    </source>
</evidence>
<dbReference type="PANTHER" id="PTHR30033:SF1">
    <property type="entry name" value="FLAGELLAR HOOK-ASSOCIATED PROTEIN 1"/>
    <property type="match status" value="1"/>
</dbReference>
<dbReference type="Pfam" id="PF22638">
    <property type="entry name" value="FlgK_D1"/>
    <property type="match status" value="1"/>
</dbReference>
<evidence type="ECO:0000256" key="5">
    <source>
        <dbReference type="ARBA" id="ARBA00022525"/>
    </source>
</evidence>
<keyword evidence="10" id="KW-0969">Cilium</keyword>
<keyword evidence="5" id="KW-0964">Secreted</keyword>
<dbReference type="Pfam" id="PF00460">
    <property type="entry name" value="Flg_bb_rod"/>
    <property type="match status" value="1"/>
</dbReference>
<dbReference type="NCBIfam" id="TIGR02492">
    <property type="entry name" value="flgK_ends"/>
    <property type="match status" value="1"/>
</dbReference>
<dbReference type="SUPFAM" id="SSF64518">
    <property type="entry name" value="Phase 1 flagellin"/>
    <property type="match status" value="2"/>
</dbReference>
<feature type="domain" description="Flagellar basal body rod protein N-terminal" evidence="7">
    <location>
        <begin position="5"/>
        <end position="34"/>
    </location>
</feature>
<evidence type="ECO:0000256" key="6">
    <source>
        <dbReference type="ARBA" id="ARBA00023143"/>
    </source>
</evidence>
<dbReference type="Pfam" id="PF21158">
    <property type="entry name" value="flgK_1st_1"/>
    <property type="match status" value="1"/>
</dbReference>
<dbReference type="InterPro" id="IPR053927">
    <property type="entry name" value="FlgK_helical"/>
</dbReference>
<dbReference type="HOGENOM" id="CLU_012762_0_0_6"/>
<dbReference type="RefSeq" id="WP_007016125.1">
    <property type="nucleotide sequence ID" value="NZ_AAQH01000006.1"/>
</dbReference>
<comment type="subcellular location">
    <subcellularLocation>
        <location evidence="1">Bacterial flagellum</location>
    </subcellularLocation>
    <subcellularLocation>
        <location evidence="2">Secreted</location>
    </subcellularLocation>
</comment>
<comment type="caution">
    <text evidence="10">The sequence shown here is derived from an EMBL/GenBank/DDBJ whole genome shotgun (WGS) entry which is preliminary data.</text>
</comment>
<dbReference type="OrthoDB" id="9802553at2"/>
<dbReference type="GO" id="GO:0044780">
    <property type="term" value="P:bacterial-type flagellum assembly"/>
    <property type="evidence" value="ECO:0007669"/>
    <property type="project" value="InterPro"/>
</dbReference>
<dbReference type="InterPro" id="IPR001444">
    <property type="entry name" value="Flag_bb_rod_N"/>
</dbReference>
<dbReference type="STRING" id="207949.RED65_06503"/>
<dbReference type="GO" id="GO:0005198">
    <property type="term" value="F:structural molecule activity"/>
    <property type="evidence" value="ECO:0007669"/>
    <property type="project" value="InterPro"/>
</dbReference>
<protein>
    <recommendedName>
        <fullName evidence="4">Flagellar hook-associated protein 1</fullName>
    </recommendedName>
</protein>
<keyword evidence="10" id="KW-0282">Flagellum</keyword>
<dbReference type="InterPro" id="IPR002371">
    <property type="entry name" value="FlgK"/>
</dbReference>
<organism evidence="10 11">
    <name type="scientific">Bermanella marisrubri</name>
    <dbReference type="NCBI Taxonomy" id="207949"/>
    <lineage>
        <taxon>Bacteria</taxon>
        <taxon>Pseudomonadati</taxon>
        <taxon>Pseudomonadota</taxon>
        <taxon>Gammaproteobacteria</taxon>
        <taxon>Oceanospirillales</taxon>
        <taxon>Oceanospirillaceae</taxon>
        <taxon>Bermanella</taxon>
    </lineage>
</organism>
<comment type="similarity">
    <text evidence="3">Belongs to the flagella basal body rod proteins family.</text>
</comment>
<feature type="domain" description="Flagellar hook-associated protein 1 D2-like" evidence="8">
    <location>
        <begin position="352"/>
        <end position="428"/>
    </location>
</feature>
<dbReference type="PRINTS" id="PR01005">
    <property type="entry name" value="FLGHOOKAP1"/>
</dbReference>
<evidence type="ECO:0000256" key="3">
    <source>
        <dbReference type="ARBA" id="ARBA00009677"/>
    </source>
</evidence>
<dbReference type="GO" id="GO:0005576">
    <property type="term" value="C:extracellular region"/>
    <property type="evidence" value="ECO:0007669"/>
    <property type="project" value="UniProtKB-SubCell"/>
</dbReference>
<keyword evidence="11" id="KW-1185">Reference proteome</keyword>
<keyword evidence="10" id="KW-0966">Cell projection</keyword>
<evidence type="ECO:0000256" key="4">
    <source>
        <dbReference type="ARBA" id="ARBA00016244"/>
    </source>
</evidence>
<evidence type="ECO:0000313" key="10">
    <source>
        <dbReference type="EMBL" id="EAT12524.1"/>
    </source>
</evidence>
<keyword evidence="6" id="KW-0975">Bacterial flagellum</keyword>
<dbReference type="EMBL" id="AAQH01000006">
    <property type="protein sequence ID" value="EAT12524.1"/>
    <property type="molecule type" value="Genomic_DNA"/>
</dbReference>